<keyword evidence="11" id="KW-0489">Methyltransferase</keyword>
<sequence>MKKNDAKTRTLEHEKESLLKLREAVELLNENPEKSLAIVFPLINELKYNPLFWSVKGRAFAKLGRMSDAEIAFNRAFDINENFDEALNGMAELLFRNERLDEAEIFLNKAIQRLNSNDSFKFKTLRAAVLQQSKKYDLAVKEYFELTQEQPNNDVLWSNLGMLYQSLADFDKMNEAYDNAIKLQPNHTTPYFNKIVGAHYDPASTASSIFSLCKEWQGKFKLDGKIDRAISKNISPNKKLRIGLVSDGFRSHPVGNMITTGLSNISDAHIEIYVYSTNFKEDHVTNKIKSIAKDWKVIEGLSDSAINKRIREDNIDILFDLCGYNANSKMMVFMQQPAPIQIKWVGGLISSTALVGMDYLLSDHIETPENVDAQYSEKLIRMPGDYICYDPPYYLPPVNEGPVNIAGYITFGCFNNGSKINDELLKQWAKLLQLVPDSRLLLKSSNFDVKVMCERVWTILENNGICRERVILEGYAPHKELLASYNRVDIALDPWPYSGGLTTCEAMAMGVPVVTLPGPTFAGRHSASHLINAGMPELVAESWEQYINIAVGLAKDPKSLGIIRHHMREILLASPVCDGKRFAKHFSDAMRAIWQRYCEGKAPEALSLSETSAPFFLDDMQPITLQHPVQQNLEQQPVKVQDFEFQLSGKVLMMDYGGWLARSAKFIDLTSIDAIHAVIMDPLSVVEDKHLPLRKKDIQHIKAHLLSNGEEKPFFMCLDAQFSSDLSALGSADANDVWTAQKVLTEVKFPSSKLDEIHGLDRLEWFSVDNSLDLKAVFSHGKRVLTSCLFINVQYRFEQTHKDQLSFSQIEEIMKELGFRFHTFTDVEYAQPVMINVQKSLPSSKMISAQILFIPTTQRMNHLSFEQREKLAFILHAGYQMHDVVAQVLKISSVDRAKLYADEAIPAAKSDSLNGVKVPLHSLPKKLIVSLTSYHKRFATLHMTLQCLINQSVRPDRIVLWIAESERAIVPDDVLKFKSKGVEIKYCGDIKSYKKIVPMLVEDANAFIVTADDDLAYQSDWLEKIVSAWDGDYKTVVAYRAHKARLDSAGMPVDYKKWEWQYSDSSVRSGLIFPTTGFGTLYPPHCFHHDVTDEKLFEKLAPQTDDIWLYWMCRLNGAKFKVVGGEMDVREWKGTSDDALWHSNLSNGQNDKNIAKMISHYGFISEDAHQLNDELPAMIDTFTFAHGNKLVHMNLPNQQDFIQNVIKSNRRFYEPEMLADIAARTKLGSTILDIGANIGNHSVYFGLFCGAKKVMSFEPQDEVYDTLSTNIALNHLNHKVTAFQMGLGSYETTAKLGAVDAKNIGMTKLQVSESGGIRIATLDSMVKDEPENSISVIKIDVEGMEMEVLGGAVKTLERHSPVIYAEAGTPPEFEAISVFLSKFGYLATKRFNATATYLFEKQR</sequence>
<dbReference type="Gene3D" id="3.40.50.150">
    <property type="entry name" value="Vaccinia Virus protein VP39"/>
    <property type="match status" value="1"/>
</dbReference>
<dbReference type="InterPro" id="IPR006342">
    <property type="entry name" value="FkbM_mtfrase"/>
</dbReference>
<evidence type="ECO:0000256" key="3">
    <source>
        <dbReference type="ARBA" id="ARBA00011970"/>
    </source>
</evidence>
<dbReference type="RefSeq" id="WP_350260834.1">
    <property type="nucleotide sequence ID" value="NZ_CP158292.1"/>
</dbReference>
<accession>A0AAU7TRS5</accession>
<dbReference type="SUPFAM" id="SSF53756">
    <property type="entry name" value="UDP-Glycosyltransferase/glycogen phosphorylase"/>
    <property type="match status" value="2"/>
</dbReference>
<evidence type="ECO:0000256" key="5">
    <source>
        <dbReference type="ARBA" id="ARBA00022679"/>
    </source>
</evidence>
<dbReference type="SMART" id="SM00028">
    <property type="entry name" value="TPR"/>
    <property type="match status" value="4"/>
</dbReference>
<evidence type="ECO:0000256" key="1">
    <source>
        <dbReference type="ARBA" id="ARBA00004922"/>
    </source>
</evidence>
<dbReference type="InterPro" id="IPR029044">
    <property type="entry name" value="Nucleotide-diphossugar_trans"/>
</dbReference>
<evidence type="ECO:0000256" key="4">
    <source>
        <dbReference type="ARBA" id="ARBA00022676"/>
    </source>
</evidence>
<evidence type="ECO:0000256" key="7">
    <source>
        <dbReference type="ARBA" id="ARBA00022803"/>
    </source>
</evidence>
<proteinExistence type="inferred from homology"/>
<dbReference type="InterPro" id="IPR011990">
    <property type="entry name" value="TPR-like_helical_dom_sf"/>
</dbReference>
<dbReference type="PANTHER" id="PTHR44835:SF1">
    <property type="entry name" value="PROTEIN O-GLCNAC TRANSFERASE"/>
    <property type="match status" value="1"/>
</dbReference>
<dbReference type="InterPro" id="IPR051939">
    <property type="entry name" value="Glycosyltr_41/O-GlcNAc_trsf"/>
</dbReference>
<feature type="repeat" description="TPR" evidence="8">
    <location>
        <begin position="154"/>
        <end position="187"/>
    </location>
</feature>
<evidence type="ECO:0000256" key="2">
    <source>
        <dbReference type="ARBA" id="ARBA00005386"/>
    </source>
</evidence>
<evidence type="ECO:0000256" key="8">
    <source>
        <dbReference type="PROSITE-ProRule" id="PRU00339"/>
    </source>
</evidence>
<dbReference type="Pfam" id="PF13844">
    <property type="entry name" value="Glyco_transf_41"/>
    <property type="match status" value="2"/>
</dbReference>
<keyword evidence="7 8" id="KW-0802">TPR repeat</keyword>
<gene>
    <name evidence="11" type="ORF">AAF463_11860</name>
</gene>
<dbReference type="Gene3D" id="3.40.50.11380">
    <property type="match status" value="1"/>
</dbReference>
<evidence type="ECO:0000259" key="10">
    <source>
        <dbReference type="Pfam" id="PF13844"/>
    </source>
</evidence>
<protein>
    <recommendedName>
        <fullName evidence="3">protein O-GlcNAc transferase</fullName>
        <ecNumber evidence="3">2.4.1.255</ecNumber>
    </recommendedName>
</protein>
<comment type="similarity">
    <text evidence="2">Belongs to the glycosyltransferase 41 family. O-GlcNAc transferase subfamily.</text>
</comment>
<dbReference type="InterPro" id="IPR019734">
    <property type="entry name" value="TPR_rpt"/>
</dbReference>
<name>A0AAU7TRS5_9GAMM</name>
<dbReference type="Gene3D" id="3.40.50.2000">
    <property type="entry name" value="Glycogen Phosphorylase B"/>
    <property type="match status" value="1"/>
</dbReference>
<keyword evidence="6" id="KW-0677">Repeat</keyword>
<dbReference type="GO" id="GO:0008168">
    <property type="term" value="F:methyltransferase activity"/>
    <property type="evidence" value="ECO:0007669"/>
    <property type="project" value="UniProtKB-KW"/>
</dbReference>
<evidence type="ECO:0000313" key="11">
    <source>
        <dbReference type="EMBL" id="XBV43313.1"/>
    </source>
</evidence>
<dbReference type="Gene3D" id="1.25.40.10">
    <property type="entry name" value="Tetratricopeptide repeat domain"/>
    <property type="match status" value="1"/>
</dbReference>
<dbReference type="NCBIfam" id="TIGR01444">
    <property type="entry name" value="fkbM_fam"/>
    <property type="match status" value="1"/>
</dbReference>
<dbReference type="GO" id="GO:0097363">
    <property type="term" value="F:protein O-acetylglucosaminyltransferase activity"/>
    <property type="evidence" value="ECO:0007669"/>
    <property type="project" value="UniProtKB-EC"/>
</dbReference>
<dbReference type="GO" id="GO:0032259">
    <property type="term" value="P:methylation"/>
    <property type="evidence" value="ECO:0007669"/>
    <property type="project" value="UniProtKB-KW"/>
</dbReference>
<dbReference type="SUPFAM" id="SSF53448">
    <property type="entry name" value="Nucleotide-diphospho-sugar transferases"/>
    <property type="match status" value="1"/>
</dbReference>
<organism evidence="11">
    <name type="scientific">Pantoea sp. BJ2</name>
    <dbReference type="NCBI Taxonomy" id="3141322"/>
    <lineage>
        <taxon>Bacteria</taxon>
        <taxon>Pseudomonadati</taxon>
        <taxon>Pseudomonadota</taxon>
        <taxon>Gammaproteobacteria</taxon>
        <taxon>Enterobacterales</taxon>
        <taxon>Erwiniaceae</taxon>
        <taxon>Pantoea</taxon>
    </lineage>
</organism>
<feature type="domain" description="Methyltransferase FkbM" evidence="9">
    <location>
        <begin position="1233"/>
        <end position="1385"/>
    </location>
</feature>
<keyword evidence="4" id="KW-0328">Glycosyltransferase</keyword>
<dbReference type="SUPFAM" id="SSF53335">
    <property type="entry name" value="S-adenosyl-L-methionine-dependent methyltransferases"/>
    <property type="match status" value="1"/>
</dbReference>
<dbReference type="Pfam" id="PF13181">
    <property type="entry name" value="TPR_8"/>
    <property type="match status" value="1"/>
</dbReference>
<dbReference type="PANTHER" id="PTHR44835">
    <property type="entry name" value="UDP-N-ACETYLGLUCOSAMINE--PEPTIDE N-ACETYLGLUCOSAMINYLTRANSFERASE SPINDLY-RELATED"/>
    <property type="match status" value="1"/>
</dbReference>
<evidence type="ECO:0000259" key="9">
    <source>
        <dbReference type="Pfam" id="PF05050"/>
    </source>
</evidence>
<dbReference type="EMBL" id="CP158292">
    <property type="protein sequence ID" value="XBV43313.1"/>
    <property type="molecule type" value="Genomic_DNA"/>
</dbReference>
<keyword evidence="5" id="KW-0808">Transferase</keyword>
<dbReference type="Pfam" id="PF05050">
    <property type="entry name" value="Methyltransf_21"/>
    <property type="match status" value="1"/>
</dbReference>
<reference evidence="11" key="1">
    <citation type="submission" date="2024-06" db="EMBL/GenBank/DDBJ databases">
        <title>Multiomics insights into the TNT degradation mechanism by Pantoea sp. BJ2 isolated from an ammunition destruction site.</title>
        <authorList>
            <person name="Luo J."/>
        </authorList>
    </citation>
    <scope>NUCLEOTIDE SEQUENCE</scope>
    <source>
        <strain evidence="11">BJ2</strain>
    </source>
</reference>
<dbReference type="SUPFAM" id="SSF48452">
    <property type="entry name" value="TPR-like"/>
    <property type="match status" value="1"/>
</dbReference>
<dbReference type="InterPro" id="IPR029063">
    <property type="entry name" value="SAM-dependent_MTases_sf"/>
</dbReference>
<feature type="domain" description="O-GlcNAc transferase C-terminal" evidence="10">
    <location>
        <begin position="232"/>
        <end position="390"/>
    </location>
</feature>
<comment type="pathway">
    <text evidence="1">Protein modification; protein glycosylation.</text>
</comment>
<evidence type="ECO:0000256" key="6">
    <source>
        <dbReference type="ARBA" id="ARBA00022737"/>
    </source>
</evidence>
<dbReference type="EC" id="2.4.1.255" evidence="3"/>
<dbReference type="PROSITE" id="PS50005">
    <property type="entry name" value="TPR"/>
    <property type="match status" value="1"/>
</dbReference>
<dbReference type="InterPro" id="IPR029489">
    <property type="entry name" value="OGT/SEC/SPY_C"/>
</dbReference>
<feature type="domain" description="O-GlcNAc transferase C-terminal" evidence="10">
    <location>
        <begin position="409"/>
        <end position="584"/>
    </location>
</feature>